<feature type="domain" description="CRM" evidence="9">
    <location>
        <begin position="210"/>
        <end position="306"/>
    </location>
</feature>
<feature type="non-terminal residue" evidence="11">
    <location>
        <position position="1"/>
    </location>
</feature>
<sequence length="366" mass="41776">PFEFQYTYSEMPKEEPIAERGPQFSPFGPDTMPRPWTGRKPLPPSKKKRHEIDSFNPPPPNLKGVKPVEPAGPFLEGQRPILATTREEVMGEPLTPDEIGDLVLACNKEHRQVNIGKDGLTHNMLDLIHCHWKRRRVIKLRCKGVPTIDMDNVCFHIEDKTGGKIIQRHGGSIYLFRGRNYNPRYRPEIPLMMWKPPVPIYPRLIQQAPAGLSVEHADYLRRRGRRVKPLTKLSRNGVYLHLVNEVKSAFEVDELVKLDCRGMNIADVRKIGAKLKELLGIVLLSFEDNCVLMWRGPAKLTEGEQATQDFIRQSVFEGKENSDASEEPNQVDPALLQAAKELENLWERAINFGMVTTLEDNQLDPD</sequence>
<dbReference type="InterPro" id="IPR001890">
    <property type="entry name" value="RNA-binding_CRM"/>
</dbReference>
<dbReference type="GO" id="GO:1990904">
    <property type="term" value="C:ribonucleoprotein complex"/>
    <property type="evidence" value="ECO:0007669"/>
    <property type="project" value="UniProtKB-KW"/>
</dbReference>
<evidence type="ECO:0000313" key="12">
    <source>
        <dbReference type="Proteomes" id="UP000001514"/>
    </source>
</evidence>
<dbReference type="InterPro" id="IPR044599">
    <property type="entry name" value="CAF1P_plant"/>
</dbReference>
<keyword evidence="1" id="KW-0507">mRNA processing</keyword>
<evidence type="ECO:0000313" key="11">
    <source>
        <dbReference type="EMBL" id="EFJ34098.1"/>
    </source>
</evidence>
<keyword evidence="3 7" id="KW-0694">RNA-binding</keyword>
<dbReference type="FunFam" id="3.30.110.60:FF:000002">
    <property type="entry name" value="CRS2-associated factor 1, chloroplastic"/>
    <property type="match status" value="1"/>
</dbReference>
<name>D8R2N4_SELML</name>
<keyword evidence="5" id="KW-0508">mRNA splicing</keyword>
<dbReference type="Gene3D" id="3.30.110.60">
    <property type="entry name" value="YhbY-like"/>
    <property type="match status" value="2"/>
</dbReference>
<feature type="domain" description="CRM" evidence="9">
    <location>
        <begin position="92"/>
        <end position="188"/>
    </location>
</feature>
<dbReference type="KEGG" id="smo:SELMODRAFT_42935"/>
<evidence type="ECO:0000256" key="3">
    <source>
        <dbReference type="ARBA" id="ARBA00022884"/>
    </source>
</evidence>
<dbReference type="GO" id="GO:0003723">
    <property type="term" value="F:RNA binding"/>
    <property type="evidence" value="ECO:0007669"/>
    <property type="project" value="UniProtKB-UniRule"/>
</dbReference>
<evidence type="ECO:0000256" key="7">
    <source>
        <dbReference type="PROSITE-ProRule" id="PRU00626"/>
    </source>
</evidence>
<evidence type="ECO:0000313" key="10">
    <source>
        <dbReference type="EMBL" id="EFJ12445.1"/>
    </source>
</evidence>
<dbReference type="PANTHER" id="PTHR46247">
    <property type="entry name" value="CRS2-ASSOCIATED FACTOR 1, CHLOROPLASTIC"/>
    <property type="match status" value="1"/>
</dbReference>
<keyword evidence="6" id="KW-0687">Ribonucleoprotein</keyword>
<feature type="region of interest" description="Disordered" evidence="8">
    <location>
        <begin position="1"/>
        <end position="66"/>
    </location>
</feature>
<evidence type="ECO:0000256" key="5">
    <source>
        <dbReference type="ARBA" id="ARBA00023187"/>
    </source>
</evidence>
<accession>D8R2N4</accession>
<dbReference type="Proteomes" id="UP000001514">
    <property type="component" value="Unassembled WGS sequence"/>
</dbReference>
<dbReference type="SUPFAM" id="SSF75471">
    <property type="entry name" value="YhbY-like"/>
    <property type="match status" value="2"/>
</dbReference>
<dbReference type="eggNOG" id="ENOG502QQC4">
    <property type="taxonomic scope" value="Eukaryota"/>
</dbReference>
<dbReference type="EMBL" id="GL377570">
    <property type="protein sequence ID" value="EFJ34098.1"/>
    <property type="molecule type" value="Genomic_DNA"/>
</dbReference>
<dbReference type="SMART" id="SM01103">
    <property type="entry name" value="CRS1_YhbY"/>
    <property type="match status" value="2"/>
</dbReference>
<dbReference type="GO" id="GO:0006397">
    <property type="term" value="P:mRNA processing"/>
    <property type="evidence" value="ECO:0007669"/>
    <property type="project" value="UniProtKB-KW"/>
</dbReference>
<reference evidence="11 12" key="1">
    <citation type="journal article" date="2011" name="Science">
        <title>The Selaginella genome identifies genetic changes associated with the evolution of vascular plants.</title>
        <authorList>
            <person name="Banks J.A."/>
            <person name="Nishiyama T."/>
            <person name="Hasebe M."/>
            <person name="Bowman J.L."/>
            <person name="Gribskov M."/>
            <person name="dePamphilis C."/>
            <person name="Albert V.A."/>
            <person name="Aono N."/>
            <person name="Aoyama T."/>
            <person name="Ambrose B.A."/>
            <person name="Ashton N.W."/>
            <person name="Axtell M.J."/>
            <person name="Barker E."/>
            <person name="Barker M.S."/>
            <person name="Bennetzen J.L."/>
            <person name="Bonawitz N.D."/>
            <person name="Chapple C."/>
            <person name="Cheng C."/>
            <person name="Correa L.G."/>
            <person name="Dacre M."/>
            <person name="DeBarry J."/>
            <person name="Dreyer I."/>
            <person name="Elias M."/>
            <person name="Engstrom E.M."/>
            <person name="Estelle M."/>
            <person name="Feng L."/>
            <person name="Finet C."/>
            <person name="Floyd S.K."/>
            <person name="Frommer W.B."/>
            <person name="Fujita T."/>
            <person name="Gramzow L."/>
            <person name="Gutensohn M."/>
            <person name="Harholt J."/>
            <person name="Hattori M."/>
            <person name="Heyl A."/>
            <person name="Hirai T."/>
            <person name="Hiwatashi Y."/>
            <person name="Ishikawa M."/>
            <person name="Iwata M."/>
            <person name="Karol K.G."/>
            <person name="Koehler B."/>
            <person name="Kolukisaoglu U."/>
            <person name="Kubo M."/>
            <person name="Kurata T."/>
            <person name="Lalonde S."/>
            <person name="Li K."/>
            <person name="Li Y."/>
            <person name="Litt A."/>
            <person name="Lyons E."/>
            <person name="Manning G."/>
            <person name="Maruyama T."/>
            <person name="Michael T.P."/>
            <person name="Mikami K."/>
            <person name="Miyazaki S."/>
            <person name="Morinaga S."/>
            <person name="Murata T."/>
            <person name="Mueller-Roeber B."/>
            <person name="Nelson D.R."/>
            <person name="Obara M."/>
            <person name="Oguri Y."/>
            <person name="Olmstead R.G."/>
            <person name="Onodera N."/>
            <person name="Petersen B.L."/>
            <person name="Pils B."/>
            <person name="Prigge M."/>
            <person name="Rensing S.A."/>
            <person name="Riano-Pachon D.M."/>
            <person name="Roberts A.W."/>
            <person name="Sato Y."/>
            <person name="Scheller H.V."/>
            <person name="Schulz B."/>
            <person name="Schulz C."/>
            <person name="Shakirov E.V."/>
            <person name="Shibagaki N."/>
            <person name="Shinohara N."/>
            <person name="Shippen D.E."/>
            <person name="Soerensen I."/>
            <person name="Sotooka R."/>
            <person name="Sugimoto N."/>
            <person name="Sugita M."/>
            <person name="Sumikawa N."/>
            <person name="Tanurdzic M."/>
            <person name="Theissen G."/>
            <person name="Ulvskov P."/>
            <person name="Wakazuki S."/>
            <person name="Weng J.K."/>
            <person name="Willats W.W."/>
            <person name="Wipf D."/>
            <person name="Wolf P.G."/>
            <person name="Yang L."/>
            <person name="Zimmer A.D."/>
            <person name="Zhu Q."/>
            <person name="Mitros T."/>
            <person name="Hellsten U."/>
            <person name="Loque D."/>
            <person name="Otillar R."/>
            <person name="Salamov A."/>
            <person name="Schmutz J."/>
            <person name="Shapiro H."/>
            <person name="Lindquist E."/>
            <person name="Lucas S."/>
            <person name="Rokhsar D."/>
            <person name="Grigoriev I.V."/>
        </authorList>
    </citation>
    <scope>NUCLEOTIDE SEQUENCE [LARGE SCALE GENOMIC DNA]</scope>
</reference>
<evidence type="ECO:0000256" key="6">
    <source>
        <dbReference type="ARBA" id="ARBA00023274"/>
    </source>
</evidence>
<dbReference type="EMBL" id="GL377639">
    <property type="protein sequence ID" value="EFJ12445.1"/>
    <property type="molecule type" value="Genomic_DNA"/>
</dbReference>
<protein>
    <recommendedName>
        <fullName evidence="9">CRM domain-containing protein</fullName>
    </recommendedName>
</protein>
<dbReference type="KEGG" id="smo:SELMODRAFT_62891"/>
<dbReference type="AlphaFoldDB" id="D8R2N4"/>
<feature type="non-terminal residue" evidence="11">
    <location>
        <position position="366"/>
    </location>
</feature>
<dbReference type="OMA" id="PICKLGT"/>
<evidence type="ECO:0000256" key="8">
    <source>
        <dbReference type="SAM" id="MobiDB-lite"/>
    </source>
</evidence>
<evidence type="ECO:0000256" key="1">
    <source>
        <dbReference type="ARBA" id="ARBA00022664"/>
    </source>
</evidence>
<proteinExistence type="predicted"/>
<dbReference type="STRING" id="88036.D8R2N4"/>
<organism evidence="12">
    <name type="scientific">Selaginella moellendorffii</name>
    <name type="common">Spikemoss</name>
    <dbReference type="NCBI Taxonomy" id="88036"/>
    <lineage>
        <taxon>Eukaryota</taxon>
        <taxon>Viridiplantae</taxon>
        <taxon>Streptophyta</taxon>
        <taxon>Embryophyta</taxon>
        <taxon>Tracheophyta</taxon>
        <taxon>Lycopodiopsida</taxon>
        <taxon>Selaginellales</taxon>
        <taxon>Selaginellaceae</taxon>
        <taxon>Selaginella</taxon>
    </lineage>
</organism>
<evidence type="ECO:0000259" key="9">
    <source>
        <dbReference type="PROSITE" id="PS51295"/>
    </source>
</evidence>
<dbReference type="InterPro" id="IPR035920">
    <property type="entry name" value="YhbY-like_sf"/>
</dbReference>
<dbReference type="PROSITE" id="PS51295">
    <property type="entry name" value="CRM"/>
    <property type="match status" value="2"/>
</dbReference>
<gene>
    <name evidence="10" type="ORF">SELMODRAFT_42935</name>
    <name evidence="11" type="ORF">SELMODRAFT_62891</name>
</gene>
<dbReference type="PANTHER" id="PTHR46247:SF1">
    <property type="entry name" value="CRS2-ASSOCIATED FACTOR 1, CHLOROPLASTIC"/>
    <property type="match status" value="1"/>
</dbReference>
<dbReference type="Pfam" id="PF01985">
    <property type="entry name" value="CRS1_YhbY"/>
    <property type="match status" value="2"/>
</dbReference>
<keyword evidence="4" id="KW-0809">Transit peptide</keyword>
<dbReference type="GO" id="GO:0000373">
    <property type="term" value="P:Group II intron splicing"/>
    <property type="evidence" value="ECO:0007669"/>
    <property type="project" value="InterPro"/>
</dbReference>
<dbReference type="FunCoup" id="D8R2N4">
    <property type="interactions" value="2720"/>
</dbReference>
<dbReference type="Gramene" id="EFJ12445">
    <property type="protein sequence ID" value="EFJ12445"/>
    <property type="gene ID" value="SELMODRAFT_42935"/>
</dbReference>
<dbReference type="Gramene" id="EFJ34098">
    <property type="protein sequence ID" value="EFJ34098"/>
    <property type="gene ID" value="SELMODRAFT_62891"/>
</dbReference>
<evidence type="ECO:0000256" key="2">
    <source>
        <dbReference type="ARBA" id="ARBA00022737"/>
    </source>
</evidence>
<keyword evidence="12" id="KW-1185">Reference proteome</keyword>
<keyword evidence="2" id="KW-0677">Repeat</keyword>
<evidence type="ECO:0000256" key="4">
    <source>
        <dbReference type="ARBA" id="ARBA00022946"/>
    </source>
</evidence>
<dbReference type="InParanoid" id="D8R2N4"/>
<dbReference type="HOGENOM" id="CLU_053415_1_0_1"/>